<dbReference type="GO" id="GO:0000041">
    <property type="term" value="P:transition metal ion transport"/>
    <property type="evidence" value="ECO:0007669"/>
    <property type="project" value="InterPro"/>
</dbReference>
<feature type="transmembrane region" description="Helical" evidence="7">
    <location>
        <begin position="64"/>
        <end position="87"/>
    </location>
</feature>
<dbReference type="PANTHER" id="PTHR34229:SF1">
    <property type="entry name" value="METAL TRANSPORT PROTEIN HI_1621-RELATED"/>
    <property type="match status" value="1"/>
</dbReference>
<dbReference type="OrthoDB" id="9809846at2"/>
<evidence type="ECO:0000256" key="5">
    <source>
        <dbReference type="ARBA" id="ARBA00022989"/>
    </source>
</evidence>
<feature type="transmembrane region" description="Helical" evidence="7">
    <location>
        <begin position="130"/>
        <end position="154"/>
    </location>
</feature>
<keyword evidence="6 7" id="KW-0472">Membrane</keyword>
<evidence type="ECO:0000256" key="1">
    <source>
        <dbReference type="ARBA" id="ARBA00004651"/>
    </source>
</evidence>
<protein>
    <submittedName>
        <fullName evidence="8">Cobalt/nickel transport system permease protein</fullName>
    </submittedName>
</protein>
<dbReference type="Pfam" id="PF01891">
    <property type="entry name" value="CbiM"/>
    <property type="match status" value="1"/>
</dbReference>
<comment type="subcellular location">
    <subcellularLocation>
        <location evidence="1">Cell membrane</location>
        <topology evidence="1">Multi-pass membrane protein</topology>
    </subcellularLocation>
</comment>
<feature type="transmembrane region" description="Helical" evidence="7">
    <location>
        <begin position="38"/>
        <end position="58"/>
    </location>
</feature>
<reference evidence="8 9" key="1">
    <citation type="submission" date="2018-10" db="EMBL/GenBank/DDBJ databases">
        <title>Genomic Encyclopedia of Type Strains, Phase IV (KMG-IV): sequencing the most valuable type-strain genomes for metagenomic binning, comparative biology and taxonomic classification.</title>
        <authorList>
            <person name="Goeker M."/>
        </authorList>
    </citation>
    <scope>NUCLEOTIDE SEQUENCE [LARGE SCALE GENOMIC DNA]</scope>
    <source>
        <strain evidence="8 9">DSM 15521</strain>
    </source>
</reference>
<evidence type="ECO:0000256" key="6">
    <source>
        <dbReference type="ARBA" id="ARBA00023136"/>
    </source>
</evidence>
<evidence type="ECO:0000256" key="4">
    <source>
        <dbReference type="ARBA" id="ARBA00022692"/>
    </source>
</evidence>
<gene>
    <name evidence="8" type="ORF">C7457_1598</name>
</gene>
<dbReference type="NCBIfam" id="NF004905">
    <property type="entry name" value="PRK06265.1-5"/>
    <property type="match status" value="1"/>
</dbReference>
<evidence type="ECO:0000313" key="9">
    <source>
        <dbReference type="Proteomes" id="UP000280881"/>
    </source>
</evidence>
<keyword evidence="2" id="KW-0813">Transport</keyword>
<dbReference type="Gene3D" id="1.10.1760.20">
    <property type="match status" value="1"/>
</dbReference>
<feature type="transmembrane region" description="Helical" evidence="7">
    <location>
        <begin position="166"/>
        <end position="190"/>
    </location>
</feature>
<keyword evidence="3" id="KW-1003">Cell membrane</keyword>
<dbReference type="RefSeq" id="WP_121171811.1">
    <property type="nucleotide sequence ID" value="NZ_RBIE01000005.1"/>
</dbReference>
<dbReference type="EMBL" id="RBIE01000005">
    <property type="protein sequence ID" value="RKQ60341.1"/>
    <property type="molecule type" value="Genomic_DNA"/>
</dbReference>
<keyword evidence="5 7" id="KW-1133">Transmembrane helix</keyword>
<evidence type="ECO:0000256" key="2">
    <source>
        <dbReference type="ARBA" id="ARBA00022448"/>
    </source>
</evidence>
<sequence>MHISEGVLPGWLLSAGWVATTLGLWIGMKKTNQERLPFVALLSSVFFVASLIHVPVGITSVHLLLNGLIGICLGWSAYPAIFVGLLFQALLFQFGGITVLGVNTFNMASGALTAYYLTKPLLKRPTKLKLIGAGTLGALSVVLTSGLLLSLELLSCGNSFRSTATLAFLAHLPVASVEAVINSFSLVFLLKNAPELLEVK</sequence>
<keyword evidence="9" id="KW-1185">Reference proteome</keyword>
<proteinExistence type="predicted"/>
<evidence type="ECO:0000313" key="8">
    <source>
        <dbReference type="EMBL" id="RKQ60341.1"/>
    </source>
</evidence>
<accession>A0A420W5R4</accession>
<dbReference type="PANTHER" id="PTHR34229">
    <property type="entry name" value="METAL TRANSPORT PROTEIN HI_1621-RELATED"/>
    <property type="match status" value="1"/>
</dbReference>
<feature type="transmembrane region" description="Helical" evidence="7">
    <location>
        <begin position="94"/>
        <end position="118"/>
    </location>
</feature>
<comment type="caution">
    <text evidence="8">The sequence shown here is derived from an EMBL/GenBank/DDBJ whole genome shotgun (WGS) entry which is preliminary data.</text>
</comment>
<evidence type="ECO:0000256" key="7">
    <source>
        <dbReference type="SAM" id="Phobius"/>
    </source>
</evidence>
<feature type="transmembrane region" description="Helical" evidence="7">
    <location>
        <begin position="6"/>
        <end position="26"/>
    </location>
</feature>
<dbReference type="Proteomes" id="UP000280881">
    <property type="component" value="Unassembled WGS sequence"/>
</dbReference>
<evidence type="ECO:0000256" key="3">
    <source>
        <dbReference type="ARBA" id="ARBA00022475"/>
    </source>
</evidence>
<keyword evidence="4 7" id="KW-0812">Transmembrane</keyword>
<dbReference type="GO" id="GO:0005886">
    <property type="term" value="C:plasma membrane"/>
    <property type="evidence" value="ECO:0007669"/>
    <property type="project" value="UniProtKB-SubCell"/>
</dbReference>
<dbReference type="AlphaFoldDB" id="A0A420W5R4"/>
<name>A0A420W5R4_9BACT</name>
<organism evidence="8 9">
    <name type="scientific">Thermovibrio guaymasensis</name>
    <dbReference type="NCBI Taxonomy" id="240167"/>
    <lineage>
        <taxon>Bacteria</taxon>
        <taxon>Pseudomonadati</taxon>
        <taxon>Aquificota</taxon>
        <taxon>Aquificia</taxon>
        <taxon>Desulfurobacteriales</taxon>
        <taxon>Desulfurobacteriaceae</taxon>
        <taxon>Thermovibrio</taxon>
    </lineage>
</organism>
<dbReference type="InterPro" id="IPR002751">
    <property type="entry name" value="CbiM/NikMN"/>
</dbReference>